<evidence type="ECO:0000256" key="9">
    <source>
        <dbReference type="ARBA" id="ARBA00023136"/>
    </source>
</evidence>
<dbReference type="AlphaFoldDB" id="A0A7I8JI20"/>
<proteinExistence type="inferred from homology"/>
<keyword evidence="2 10" id="KW-0349">Heme</keyword>
<comment type="cofactor">
    <cofactor evidence="10">
        <name>heme</name>
        <dbReference type="ChEBI" id="CHEBI:30413"/>
    </cofactor>
</comment>
<dbReference type="Gene3D" id="1.10.630.10">
    <property type="entry name" value="Cytochrome P450"/>
    <property type="match status" value="1"/>
</dbReference>
<dbReference type="GO" id="GO:0020037">
    <property type="term" value="F:heme binding"/>
    <property type="evidence" value="ECO:0007669"/>
    <property type="project" value="InterPro"/>
</dbReference>
<dbReference type="CDD" id="cd11075">
    <property type="entry name" value="CYP77_89"/>
    <property type="match status" value="1"/>
</dbReference>
<dbReference type="GO" id="GO:0016020">
    <property type="term" value="C:membrane"/>
    <property type="evidence" value="ECO:0007669"/>
    <property type="project" value="UniProtKB-SubCell"/>
</dbReference>
<evidence type="ECO:0000256" key="4">
    <source>
        <dbReference type="ARBA" id="ARBA00022723"/>
    </source>
</evidence>
<dbReference type="InterPro" id="IPR002401">
    <property type="entry name" value="Cyt_P450_E_grp-I"/>
</dbReference>
<keyword evidence="4 10" id="KW-0479">Metal-binding</keyword>
<dbReference type="PRINTS" id="PR00385">
    <property type="entry name" value="P450"/>
</dbReference>
<dbReference type="InterPro" id="IPR051103">
    <property type="entry name" value="Plant_metabolite_P450s"/>
</dbReference>
<evidence type="ECO:0000256" key="1">
    <source>
        <dbReference type="ARBA" id="ARBA00004167"/>
    </source>
</evidence>
<dbReference type="InterPro" id="IPR001128">
    <property type="entry name" value="Cyt_P450"/>
</dbReference>
<evidence type="ECO:0000256" key="7">
    <source>
        <dbReference type="ARBA" id="ARBA00023004"/>
    </source>
</evidence>
<dbReference type="GO" id="GO:0016709">
    <property type="term" value="F:oxidoreductase activity, acting on paired donors, with incorporation or reduction of molecular oxygen, NAD(P)H as one donor, and incorporation of one atom of oxygen"/>
    <property type="evidence" value="ECO:0007669"/>
    <property type="project" value="TreeGrafter"/>
</dbReference>
<dbReference type="PRINTS" id="PR00463">
    <property type="entry name" value="EP450I"/>
</dbReference>
<evidence type="ECO:0000313" key="13">
    <source>
        <dbReference type="EMBL" id="CAA2630561.1"/>
    </source>
</evidence>
<comment type="similarity">
    <text evidence="11">Belongs to the cytochrome P450 family.</text>
</comment>
<keyword evidence="3" id="KW-0812">Transmembrane</keyword>
<keyword evidence="6 11" id="KW-0560">Oxidoreductase</keyword>
<protein>
    <submittedName>
        <fullName evidence="13">Uncharacterized protein</fullName>
    </submittedName>
</protein>
<dbReference type="InterPro" id="IPR036396">
    <property type="entry name" value="Cyt_P450_sf"/>
</dbReference>
<dbReference type="PANTHER" id="PTHR24298">
    <property type="entry name" value="FLAVONOID 3'-MONOOXYGENASE-RELATED"/>
    <property type="match status" value="1"/>
</dbReference>
<evidence type="ECO:0000256" key="12">
    <source>
        <dbReference type="SAM" id="MobiDB-lite"/>
    </source>
</evidence>
<name>A0A7I8JI20_SPIIN</name>
<organism evidence="13">
    <name type="scientific">Spirodela intermedia</name>
    <name type="common">Intermediate duckweed</name>
    <dbReference type="NCBI Taxonomy" id="51605"/>
    <lineage>
        <taxon>Eukaryota</taxon>
        <taxon>Viridiplantae</taxon>
        <taxon>Streptophyta</taxon>
        <taxon>Embryophyta</taxon>
        <taxon>Tracheophyta</taxon>
        <taxon>Spermatophyta</taxon>
        <taxon>Magnoliopsida</taxon>
        <taxon>Liliopsida</taxon>
        <taxon>Araceae</taxon>
        <taxon>Lemnoideae</taxon>
        <taxon>Spirodela</taxon>
    </lineage>
</organism>
<gene>
    <name evidence="13" type="ORF">SI7747_13016207</name>
</gene>
<evidence type="ECO:0000256" key="11">
    <source>
        <dbReference type="RuleBase" id="RU000461"/>
    </source>
</evidence>
<keyword evidence="14" id="KW-1185">Reference proteome</keyword>
<keyword evidence="5" id="KW-1133">Transmembrane helix</keyword>
<dbReference type="EMBL" id="LR743600">
    <property type="protein sequence ID" value="CAA2630561.1"/>
    <property type="molecule type" value="Genomic_DNA"/>
</dbReference>
<comment type="subcellular location">
    <subcellularLocation>
        <location evidence="1">Membrane</location>
        <topology evidence="1">Single-pass membrane protein</topology>
    </subcellularLocation>
</comment>
<dbReference type="SUPFAM" id="SSF48264">
    <property type="entry name" value="Cytochrome P450"/>
    <property type="match status" value="1"/>
</dbReference>
<evidence type="ECO:0000256" key="8">
    <source>
        <dbReference type="ARBA" id="ARBA00023033"/>
    </source>
</evidence>
<reference evidence="13 14" key="1">
    <citation type="submission" date="2019-12" db="EMBL/GenBank/DDBJ databases">
        <authorList>
            <person name="Scholz U."/>
            <person name="Mascher M."/>
            <person name="Fiebig A."/>
        </authorList>
    </citation>
    <scope>NUCLEOTIDE SEQUENCE</scope>
</reference>
<sequence>MNKATGVVFPRAQVSPLHRPFLPYHLPSAPLTGTSGIPHGGLESGHRLSRSLPLSRLPPPQEVTNPILPSGPPAFPLVGNLLWLRRPFSEIESILRRLRLEYGPIVMIKVGFLTPVFVSDRDLAHKILVQSGATFAGRPPVGPATSLLTGNQYSINGLPYGPLWRTLRRNLSAEILHQSRIRYFSRARDWVLTVLLDKLRMEADTGEPVMVVESFLYAMFCLLVFMCFGEKLEEKTVREIERIQRDILLYVDKLTIFAFLPKIGKYLLKDRWRKIGDMRRRQKDVFLPLIRARQKWRDQGMSSCGENILEFSYVDTLLDMEVPDGEGKNRKLRDEEIVSLCSEFLNAGTDTTVTALEWIMANVVKRQDMQKKLFEEIIAVVGKVEAVEEEDLGKLAYLKAVVMEGLRRHPPGHFLLPHAAIDDTEVNGYVIPRSAPLNFMVTEMNWNGDVWENPMEFRPERFLPGGEGEGVDITGSKEIKMMTFGAGRRICPGLALAVLHLEFFVANLVREFEWKEVEGEQVDMTEKVQFTVVMKTPLKVRLFPRSG</sequence>
<keyword evidence="7 10" id="KW-0408">Iron</keyword>
<evidence type="ECO:0000256" key="2">
    <source>
        <dbReference type="ARBA" id="ARBA00022617"/>
    </source>
</evidence>
<dbReference type="PANTHER" id="PTHR24298:SF800">
    <property type="entry name" value="CYTOCHROME P450 89A2-RELATED"/>
    <property type="match status" value="1"/>
</dbReference>
<dbReference type="Pfam" id="PF00067">
    <property type="entry name" value="p450"/>
    <property type="match status" value="1"/>
</dbReference>
<evidence type="ECO:0000256" key="5">
    <source>
        <dbReference type="ARBA" id="ARBA00022989"/>
    </source>
</evidence>
<dbReference type="FunFam" id="1.10.630.10:FF:000012">
    <property type="entry name" value="Cytochrome P450 family protein"/>
    <property type="match status" value="1"/>
</dbReference>
<feature type="binding site" description="axial binding residue" evidence="10">
    <location>
        <position position="491"/>
    </location>
    <ligand>
        <name>heme</name>
        <dbReference type="ChEBI" id="CHEBI:30413"/>
    </ligand>
    <ligandPart>
        <name>Fe</name>
        <dbReference type="ChEBI" id="CHEBI:18248"/>
    </ligandPart>
</feature>
<evidence type="ECO:0000256" key="6">
    <source>
        <dbReference type="ARBA" id="ARBA00023002"/>
    </source>
</evidence>
<dbReference type="PROSITE" id="PS00086">
    <property type="entry name" value="CYTOCHROME_P450"/>
    <property type="match status" value="1"/>
</dbReference>
<dbReference type="Proteomes" id="UP001189122">
    <property type="component" value="Unassembled WGS sequence"/>
</dbReference>
<keyword evidence="8 11" id="KW-0503">Monooxygenase</keyword>
<evidence type="ECO:0000313" key="14">
    <source>
        <dbReference type="Proteomes" id="UP001189122"/>
    </source>
</evidence>
<feature type="region of interest" description="Disordered" evidence="12">
    <location>
        <begin position="35"/>
        <end position="56"/>
    </location>
</feature>
<evidence type="ECO:0000256" key="3">
    <source>
        <dbReference type="ARBA" id="ARBA00022692"/>
    </source>
</evidence>
<evidence type="ECO:0000256" key="10">
    <source>
        <dbReference type="PIRSR" id="PIRSR602401-1"/>
    </source>
</evidence>
<dbReference type="GO" id="GO:0005506">
    <property type="term" value="F:iron ion binding"/>
    <property type="evidence" value="ECO:0007669"/>
    <property type="project" value="InterPro"/>
</dbReference>
<dbReference type="EMBL" id="CACRZD030000013">
    <property type="protein sequence ID" value="CAA6669804.1"/>
    <property type="molecule type" value="Genomic_DNA"/>
</dbReference>
<accession>A0A7I8JI20</accession>
<dbReference type="InterPro" id="IPR017972">
    <property type="entry name" value="Cyt_P450_CS"/>
</dbReference>
<keyword evidence="9" id="KW-0472">Membrane</keyword>